<feature type="region of interest" description="Disordered" evidence="1">
    <location>
        <begin position="64"/>
        <end position="92"/>
    </location>
</feature>
<evidence type="ECO:0000256" key="1">
    <source>
        <dbReference type="SAM" id="MobiDB-lite"/>
    </source>
</evidence>
<keyword evidence="3" id="KW-1185">Reference proteome</keyword>
<evidence type="ECO:0008006" key="4">
    <source>
        <dbReference type="Google" id="ProtNLM"/>
    </source>
</evidence>
<feature type="compositionally biased region" description="Basic and acidic residues" evidence="1">
    <location>
        <begin position="64"/>
        <end position="73"/>
    </location>
</feature>
<gene>
    <name evidence="2" type="ORF">CEXT_398291</name>
</gene>
<evidence type="ECO:0000313" key="3">
    <source>
        <dbReference type="Proteomes" id="UP001054945"/>
    </source>
</evidence>
<evidence type="ECO:0000313" key="2">
    <source>
        <dbReference type="EMBL" id="GIY78628.1"/>
    </source>
</evidence>
<accession>A0AAV4W8R4</accession>
<reference evidence="2 3" key="1">
    <citation type="submission" date="2021-06" db="EMBL/GenBank/DDBJ databases">
        <title>Caerostris extrusa draft genome.</title>
        <authorList>
            <person name="Kono N."/>
            <person name="Arakawa K."/>
        </authorList>
    </citation>
    <scope>NUCLEOTIDE SEQUENCE [LARGE SCALE GENOMIC DNA]</scope>
</reference>
<dbReference type="AlphaFoldDB" id="A0AAV4W8R4"/>
<comment type="caution">
    <text evidence="2">The sequence shown here is derived from an EMBL/GenBank/DDBJ whole genome shotgun (WGS) entry which is preliminary data.</text>
</comment>
<organism evidence="2 3">
    <name type="scientific">Caerostris extrusa</name>
    <name type="common">Bark spider</name>
    <name type="synonym">Caerostris bankana</name>
    <dbReference type="NCBI Taxonomy" id="172846"/>
    <lineage>
        <taxon>Eukaryota</taxon>
        <taxon>Metazoa</taxon>
        <taxon>Ecdysozoa</taxon>
        <taxon>Arthropoda</taxon>
        <taxon>Chelicerata</taxon>
        <taxon>Arachnida</taxon>
        <taxon>Araneae</taxon>
        <taxon>Araneomorphae</taxon>
        <taxon>Entelegynae</taxon>
        <taxon>Araneoidea</taxon>
        <taxon>Araneidae</taxon>
        <taxon>Caerostris</taxon>
    </lineage>
</organism>
<dbReference type="EMBL" id="BPLR01015776">
    <property type="protein sequence ID" value="GIY78628.1"/>
    <property type="molecule type" value="Genomic_DNA"/>
</dbReference>
<name>A0AAV4W8R4_CAEEX</name>
<proteinExistence type="predicted"/>
<dbReference type="Proteomes" id="UP001054945">
    <property type="component" value="Unassembled WGS sequence"/>
</dbReference>
<sequence length="92" mass="10714">MDTYPRVGIRRFIKAESLFAFYNKTFRKASSYADLLHSKVLCRATMMSFCAKCQWQISTVVDGKNTKTQESDRKKNHPIRLPTETHLPVCDR</sequence>
<protein>
    <recommendedName>
        <fullName evidence="4">Transposase</fullName>
    </recommendedName>
</protein>